<dbReference type="Gene3D" id="3.40.50.1820">
    <property type="entry name" value="alpha/beta hydrolase"/>
    <property type="match status" value="1"/>
</dbReference>
<gene>
    <name evidence="2" type="ORF">D9V37_03905</name>
</gene>
<proteinExistence type="predicted"/>
<dbReference type="Pfam" id="PF01738">
    <property type="entry name" value="DLH"/>
    <property type="match status" value="1"/>
</dbReference>
<dbReference type="OrthoDB" id="3208682at2"/>
<protein>
    <submittedName>
        <fullName evidence="2">Dienelactone hydrolase family protein</fullName>
    </submittedName>
</protein>
<organism evidence="2 3">
    <name type="scientific">Nocardioides mangrovicus</name>
    <dbReference type="NCBI Taxonomy" id="2478913"/>
    <lineage>
        <taxon>Bacteria</taxon>
        <taxon>Bacillati</taxon>
        <taxon>Actinomycetota</taxon>
        <taxon>Actinomycetes</taxon>
        <taxon>Propionibacteriales</taxon>
        <taxon>Nocardioidaceae</taxon>
        <taxon>Nocardioides</taxon>
    </lineage>
</organism>
<evidence type="ECO:0000259" key="1">
    <source>
        <dbReference type="Pfam" id="PF01738"/>
    </source>
</evidence>
<dbReference type="PANTHER" id="PTHR46623">
    <property type="entry name" value="CARBOXYMETHYLENEBUTENOLIDASE-RELATED"/>
    <property type="match status" value="1"/>
</dbReference>
<dbReference type="GO" id="GO:0016787">
    <property type="term" value="F:hydrolase activity"/>
    <property type="evidence" value="ECO:0007669"/>
    <property type="project" value="UniProtKB-KW"/>
</dbReference>
<sequence length="229" mass="24048">MVRAVNRPAGYLATPAGEGPWPGVVVIHEIFGLDEEIRIHTDRLAAMGYLAFAVDLFAERRRLCTARALKAVATGSGPEYADIATAREWLRAQDGCTGRVGVVGFCLGGGFALMTLPDWDAAAVNYGALPRRLGSAVGGSCPVVGSYGGRDRTLPGAARKLAAALREADVAHDVKEYPAAGHSFLNEHPNAPAWAAPIAGALMHVGPEPTSAADAWVRIDAFLGEHLRA</sequence>
<dbReference type="Proteomes" id="UP000281708">
    <property type="component" value="Unassembled WGS sequence"/>
</dbReference>
<feature type="domain" description="Dienelactone hydrolase" evidence="1">
    <location>
        <begin position="10"/>
        <end position="226"/>
    </location>
</feature>
<dbReference type="AlphaFoldDB" id="A0A3L8P7U5"/>
<dbReference type="InterPro" id="IPR029058">
    <property type="entry name" value="AB_hydrolase_fold"/>
</dbReference>
<dbReference type="PANTHER" id="PTHR46623:SF6">
    <property type="entry name" value="ALPHA_BETA-HYDROLASES SUPERFAMILY PROTEIN"/>
    <property type="match status" value="1"/>
</dbReference>
<comment type="caution">
    <text evidence="2">The sequence shown here is derived from an EMBL/GenBank/DDBJ whole genome shotgun (WGS) entry which is preliminary data.</text>
</comment>
<keyword evidence="2" id="KW-0378">Hydrolase</keyword>
<dbReference type="EMBL" id="RDBE01000001">
    <property type="protein sequence ID" value="RLV51295.1"/>
    <property type="molecule type" value="Genomic_DNA"/>
</dbReference>
<dbReference type="SUPFAM" id="SSF53474">
    <property type="entry name" value="alpha/beta-Hydrolases"/>
    <property type="match status" value="1"/>
</dbReference>
<evidence type="ECO:0000313" key="3">
    <source>
        <dbReference type="Proteomes" id="UP000281708"/>
    </source>
</evidence>
<dbReference type="InterPro" id="IPR051049">
    <property type="entry name" value="Dienelactone_hydrolase-like"/>
</dbReference>
<reference evidence="2 3" key="1">
    <citation type="submission" date="2018-10" db="EMBL/GenBank/DDBJ databases">
        <title>Marmoricola sp. 4Q3S-7 whole genome shotgun sequence.</title>
        <authorList>
            <person name="Li F."/>
        </authorList>
    </citation>
    <scope>NUCLEOTIDE SEQUENCE [LARGE SCALE GENOMIC DNA]</scope>
    <source>
        <strain evidence="2 3">4Q3S-7</strain>
    </source>
</reference>
<evidence type="ECO:0000313" key="2">
    <source>
        <dbReference type="EMBL" id="RLV51295.1"/>
    </source>
</evidence>
<accession>A0A3L8P7U5</accession>
<name>A0A3L8P7U5_9ACTN</name>
<dbReference type="InterPro" id="IPR002925">
    <property type="entry name" value="Dienelactn_hydro"/>
</dbReference>
<keyword evidence="3" id="KW-1185">Reference proteome</keyword>